<name>A0ABU0ARR8_9BACI</name>
<protein>
    <submittedName>
        <fullName evidence="1">Uncharacterized protein</fullName>
    </submittedName>
</protein>
<dbReference type="Proteomes" id="UP001238088">
    <property type="component" value="Unassembled WGS sequence"/>
</dbReference>
<accession>A0ABU0ARR8</accession>
<organism evidence="1 2">
    <name type="scientific">Cytobacillus purgationiresistens</name>
    <dbReference type="NCBI Taxonomy" id="863449"/>
    <lineage>
        <taxon>Bacteria</taxon>
        <taxon>Bacillati</taxon>
        <taxon>Bacillota</taxon>
        <taxon>Bacilli</taxon>
        <taxon>Bacillales</taxon>
        <taxon>Bacillaceae</taxon>
        <taxon>Cytobacillus</taxon>
    </lineage>
</organism>
<dbReference type="EMBL" id="JAUSUB010000048">
    <property type="protein sequence ID" value="MDQ0273735.1"/>
    <property type="molecule type" value="Genomic_DNA"/>
</dbReference>
<dbReference type="RefSeq" id="WP_307480241.1">
    <property type="nucleotide sequence ID" value="NZ_JAUSUB010000048.1"/>
</dbReference>
<evidence type="ECO:0000313" key="2">
    <source>
        <dbReference type="Proteomes" id="UP001238088"/>
    </source>
</evidence>
<gene>
    <name evidence="1" type="ORF">J2S17_005667</name>
</gene>
<evidence type="ECO:0000313" key="1">
    <source>
        <dbReference type="EMBL" id="MDQ0273735.1"/>
    </source>
</evidence>
<comment type="caution">
    <text evidence="1">The sequence shown here is derived from an EMBL/GenBank/DDBJ whole genome shotgun (WGS) entry which is preliminary data.</text>
</comment>
<proteinExistence type="predicted"/>
<reference evidence="1 2" key="1">
    <citation type="submission" date="2023-07" db="EMBL/GenBank/DDBJ databases">
        <title>Genomic Encyclopedia of Type Strains, Phase IV (KMG-IV): sequencing the most valuable type-strain genomes for metagenomic binning, comparative biology and taxonomic classification.</title>
        <authorList>
            <person name="Goeker M."/>
        </authorList>
    </citation>
    <scope>NUCLEOTIDE SEQUENCE [LARGE SCALE GENOMIC DNA]</scope>
    <source>
        <strain evidence="1 2">DSM 23494</strain>
    </source>
</reference>
<sequence>MSRNLFYDRLYKAVQSKNLSPFLYHSFISYQQEKERTHATKERFETRTSA</sequence>
<keyword evidence="2" id="KW-1185">Reference proteome</keyword>